<protein>
    <recommendedName>
        <fullName evidence="6">ABC transmembrane type-2 domain-containing protein</fullName>
    </recommendedName>
</protein>
<evidence type="ECO:0000256" key="5">
    <source>
        <dbReference type="SAM" id="Phobius"/>
    </source>
</evidence>
<name>A0A381VWW7_9ZZZZ</name>
<sequence>MLSAIYTLWLRDIVRFYRQRSRIIGALGTPVVFWILLGSGLRSSFRADTNAQVDYLEYFYPGTLVLIILFTAIFSTISVIEDRQTGFLQGVLVAPIPRISIVIGKTLGGTTLACGQAGLFLLLAPFANASPAWNTLPTLVLVLSVFAFGLTGLGFVLAWWLDSTQGFHAVMNLLLVPMWLLSGAVFPADGASGWIQNIMFVNPMTYGVSAVRSLLAEGTGGTGPSLATSLLVLTAFGTAMLIAGAISVRTKKLN</sequence>
<evidence type="ECO:0000256" key="1">
    <source>
        <dbReference type="ARBA" id="ARBA00004141"/>
    </source>
</evidence>
<organism evidence="7">
    <name type="scientific">marine metagenome</name>
    <dbReference type="NCBI Taxonomy" id="408172"/>
    <lineage>
        <taxon>unclassified sequences</taxon>
        <taxon>metagenomes</taxon>
        <taxon>ecological metagenomes</taxon>
    </lineage>
</organism>
<dbReference type="PANTHER" id="PTHR43229">
    <property type="entry name" value="NODULATION PROTEIN J"/>
    <property type="match status" value="1"/>
</dbReference>
<dbReference type="InterPro" id="IPR000412">
    <property type="entry name" value="ABC_2_transport"/>
</dbReference>
<dbReference type="PROSITE" id="PS51012">
    <property type="entry name" value="ABC_TM2"/>
    <property type="match status" value="1"/>
</dbReference>
<evidence type="ECO:0000256" key="4">
    <source>
        <dbReference type="ARBA" id="ARBA00023136"/>
    </source>
</evidence>
<dbReference type="Pfam" id="PF01061">
    <property type="entry name" value="ABC2_membrane"/>
    <property type="match status" value="1"/>
</dbReference>
<dbReference type="EMBL" id="UINC01010035">
    <property type="protein sequence ID" value="SVA44800.1"/>
    <property type="molecule type" value="Genomic_DNA"/>
</dbReference>
<feature type="transmembrane region" description="Helical" evidence="5">
    <location>
        <begin position="101"/>
        <end position="127"/>
    </location>
</feature>
<feature type="transmembrane region" description="Helical" evidence="5">
    <location>
        <begin position="139"/>
        <end position="161"/>
    </location>
</feature>
<dbReference type="PANTHER" id="PTHR43229:SF2">
    <property type="entry name" value="NODULATION PROTEIN J"/>
    <property type="match status" value="1"/>
</dbReference>
<feature type="transmembrane region" description="Helical" evidence="5">
    <location>
        <begin position="226"/>
        <end position="248"/>
    </location>
</feature>
<keyword evidence="3 5" id="KW-1133">Transmembrane helix</keyword>
<feature type="transmembrane region" description="Helical" evidence="5">
    <location>
        <begin position="21"/>
        <end position="38"/>
    </location>
</feature>
<accession>A0A381VWW7</accession>
<dbReference type="InterPro" id="IPR047817">
    <property type="entry name" value="ABC2_TM_bact-type"/>
</dbReference>
<dbReference type="InterPro" id="IPR013525">
    <property type="entry name" value="ABC2_TM"/>
</dbReference>
<dbReference type="InterPro" id="IPR051784">
    <property type="entry name" value="Nod_factor_ABC_transporter"/>
</dbReference>
<dbReference type="GO" id="GO:0043190">
    <property type="term" value="C:ATP-binding cassette (ABC) transporter complex"/>
    <property type="evidence" value="ECO:0007669"/>
    <property type="project" value="InterPro"/>
</dbReference>
<dbReference type="PIRSF" id="PIRSF006648">
    <property type="entry name" value="DrrB"/>
    <property type="match status" value="1"/>
</dbReference>
<evidence type="ECO:0000256" key="3">
    <source>
        <dbReference type="ARBA" id="ARBA00022989"/>
    </source>
</evidence>
<evidence type="ECO:0000256" key="2">
    <source>
        <dbReference type="ARBA" id="ARBA00022692"/>
    </source>
</evidence>
<keyword evidence="2 5" id="KW-0812">Transmembrane</keyword>
<feature type="transmembrane region" description="Helical" evidence="5">
    <location>
        <begin position="173"/>
        <end position="195"/>
    </location>
</feature>
<keyword evidence="4 5" id="KW-0472">Membrane</keyword>
<dbReference type="GO" id="GO:0140359">
    <property type="term" value="F:ABC-type transporter activity"/>
    <property type="evidence" value="ECO:0007669"/>
    <property type="project" value="InterPro"/>
</dbReference>
<proteinExistence type="predicted"/>
<feature type="domain" description="ABC transmembrane type-2" evidence="6">
    <location>
        <begin position="21"/>
        <end position="251"/>
    </location>
</feature>
<feature type="transmembrane region" description="Helical" evidence="5">
    <location>
        <begin position="58"/>
        <end position="80"/>
    </location>
</feature>
<gene>
    <name evidence="7" type="ORF">METZ01_LOCUS97654</name>
</gene>
<comment type="subcellular location">
    <subcellularLocation>
        <location evidence="1">Membrane</location>
        <topology evidence="1">Multi-pass membrane protein</topology>
    </subcellularLocation>
</comment>
<reference evidence="7" key="1">
    <citation type="submission" date="2018-05" db="EMBL/GenBank/DDBJ databases">
        <authorList>
            <person name="Lanie J.A."/>
            <person name="Ng W.-L."/>
            <person name="Kazmierczak K.M."/>
            <person name="Andrzejewski T.M."/>
            <person name="Davidsen T.M."/>
            <person name="Wayne K.J."/>
            <person name="Tettelin H."/>
            <person name="Glass J.I."/>
            <person name="Rusch D."/>
            <person name="Podicherti R."/>
            <person name="Tsui H.-C.T."/>
            <person name="Winkler M.E."/>
        </authorList>
    </citation>
    <scope>NUCLEOTIDE SEQUENCE</scope>
</reference>
<evidence type="ECO:0000259" key="6">
    <source>
        <dbReference type="PROSITE" id="PS51012"/>
    </source>
</evidence>
<dbReference type="AlphaFoldDB" id="A0A381VWW7"/>
<dbReference type="PRINTS" id="PR00164">
    <property type="entry name" value="ABC2TRNSPORT"/>
</dbReference>
<evidence type="ECO:0000313" key="7">
    <source>
        <dbReference type="EMBL" id="SVA44800.1"/>
    </source>
</evidence>